<evidence type="ECO:0000313" key="5">
    <source>
        <dbReference type="Proteomes" id="UP000753908"/>
    </source>
</evidence>
<reference evidence="4" key="1">
    <citation type="submission" date="2021-05" db="EMBL/GenBank/DDBJ databases">
        <authorList>
            <person name="Pietrasiak N."/>
            <person name="Ward R."/>
            <person name="Stajich J.E."/>
            <person name="Kurbessoian T."/>
        </authorList>
    </citation>
    <scope>NUCLEOTIDE SEQUENCE</scope>
    <source>
        <strain evidence="4">CPER-KK1</strain>
    </source>
</reference>
<keyword evidence="3" id="KW-1133">Transmembrane helix</keyword>
<evidence type="ECO:0000313" key="4">
    <source>
        <dbReference type="EMBL" id="MBW4543610.1"/>
    </source>
</evidence>
<dbReference type="CDD" id="cd14686">
    <property type="entry name" value="bZIP"/>
    <property type="match status" value="1"/>
</dbReference>
<accession>A0A951PGZ0</accession>
<feature type="transmembrane region" description="Helical" evidence="3">
    <location>
        <begin position="149"/>
        <end position="171"/>
    </location>
</feature>
<dbReference type="AlphaFoldDB" id="A0A951PGZ0"/>
<dbReference type="Proteomes" id="UP000753908">
    <property type="component" value="Unassembled WGS sequence"/>
</dbReference>
<feature type="region of interest" description="Disordered" evidence="2">
    <location>
        <begin position="81"/>
        <end position="122"/>
    </location>
</feature>
<comment type="caution">
    <text evidence="4">The sequence shown here is derived from an EMBL/GenBank/DDBJ whole genome shotgun (WGS) entry which is preliminary data.</text>
</comment>
<feature type="coiled-coil region" evidence="1">
    <location>
        <begin position="27"/>
        <end position="75"/>
    </location>
</feature>
<name>A0A951PGZ0_9CYAN</name>
<dbReference type="EMBL" id="JAHHIF010000004">
    <property type="protein sequence ID" value="MBW4543610.1"/>
    <property type="molecule type" value="Genomic_DNA"/>
</dbReference>
<evidence type="ECO:0000256" key="2">
    <source>
        <dbReference type="SAM" id="MobiDB-lite"/>
    </source>
</evidence>
<sequence>MQNPSTDRYVPPTPSNAYCPSVPISVYRELAAELQTAQAKLDSLTSQNQHLVKQNQQLRQEVEKVVQSAQHLQQIVSTFGQANQGDVPRPMPPSSPHRPTASVPNVEFPSSVQNSEPDFGPYKETVVIEQEEPRPRRTSHSEGLSDINGWFLVVAILGIVLTAFGAGFWVVRPLLNNSNR</sequence>
<keyword evidence="3" id="KW-0472">Membrane</keyword>
<proteinExistence type="predicted"/>
<evidence type="ECO:0000256" key="3">
    <source>
        <dbReference type="SAM" id="Phobius"/>
    </source>
</evidence>
<keyword evidence="1" id="KW-0175">Coiled coil</keyword>
<gene>
    <name evidence="4" type="ORF">KME25_04040</name>
</gene>
<reference evidence="4" key="2">
    <citation type="journal article" date="2022" name="Microbiol. Resour. Announc.">
        <title>Metagenome Sequencing to Explore Phylogenomics of Terrestrial Cyanobacteria.</title>
        <authorList>
            <person name="Ward R.D."/>
            <person name="Stajich J.E."/>
            <person name="Johansen J.R."/>
            <person name="Huntemann M."/>
            <person name="Clum A."/>
            <person name="Foster B."/>
            <person name="Foster B."/>
            <person name="Roux S."/>
            <person name="Palaniappan K."/>
            <person name="Varghese N."/>
            <person name="Mukherjee S."/>
            <person name="Reddy T.B.K."/>
            <person name="Daum C."/>
            <person name="Copeland A."/>
            <person name="Chen I.A."/>
            <person name="Ivanova N.N."/>
            <person name="Kyrpides N.C."/>
            <person name="Shapiro N."/>
            <person name="Eloe-Fadrosh E.A."/>
            <person name="Pietrasiak N."/>
        </authorList>
    </citation>
    <scope>NUCLEOTIDE SEQUENCE</scope>
    <source>
        <strain evidence="4">CPER-KK1</strain>
    </source>
</reference>
<organism evidence="4 5">
    <name type="scientific">Symplocastrum torsivum CPER-KK1</name>
    <dbReference type="NCBI Taxonomy" id="450513"/>
    <lineage>
        <taxon>Bacteria</taxon>
        <taxon>Bacillati</taxon>
        <taxon>Cyanobacteriota</taxon>
        <taxon>Cyanophyceae</taxon>
        <taxon>Oscillatoriophycideae</taxon>
        <taxon>Oscillatoriales</taxon>
        <taxon>Microcoleaceae</taxon>
        <taxon>Symplocastrum</taxon>
    </lineage>
</organism>
<keyword evidence="3" id="KW-0812">Transmembrane</keyword>
<evidence type="ECO:0000256" key="1">
    <source>
        <dbReference type="SAM" id="Coils"/>
    </source>
</evidence>
<protein>
    <submittedName>
        <fullName evidence="4">DUF3450 domain-containing protein</fullName>
    </submittedName>
</protein>